<accession>A0A1R3KFT6</accession>
<comment type="caution">
    <text evidence="1">The sequence shown here is derived from an EMBL/GenBank/DDBJ whole genome shotgun (WGS) entry which is preliminary data.</text>
</comment>
<protein>
    <submittedName>
        <fullName evidence="1">Uncharacterized protein</fullName>
    </submittedName>
</protein>
<gene>
    <name evidence="1" type="ORF">CCACVL1_01773</name>
</gene>
<proteinExistence type="predicted"/>
<organism evidence="1 2">
    <name type="scientific">Corchorus capsularis</name>
    <name type="common">Jute</name>
    <dbReference type="NCBI Taxonomy" id="210143"/>
    <lineage>
        <taxon>Eukaryota</taxon>
        <taxon>Viridiplantae</taxon>
        <taxon>Streptophyta</taxon>
        <taxon>Embryophyta</taxon>
        <taxon>Tracheophyta</taxon>
        <taxon>Spermatophyta</taxon>
        <taxon>Magnoliopsida</taxon>
        <taxon>eudicotyledons</taxon>
        <taxon>Gunneridae</taxon>
        <taxon>Pentapetalae</taxon>
        <taxon>rosids</taxon>
        <taxon>malvids</taxon>
        <taxon>Malvales</taxon>
        <taxon>Malvaceae</taxon>
        <taxon>Grewioideae</taxon>
        <taxon>Apeibeae</taxon>
        <taxon>Corchorus</taxon>
    </lineage>
</organism>
<reference evidence="1 2" key="1">
    <citation type="submission" date="2013-09" db="EMBL/GenBank/DDBJ databases">
        <title>Corchorus capsularis genome sequencing.</title>
        <authorList>
            <person name="Alam M."/>
            <person name="Haque M.S."/>
            <person name="Islam M.S."/>
            <person name="Emdad E.M."/>
            <person name="Islam M.M."/>
            <person name="Ahmed B."/>
            <person name="Halim A."/>
            <person name="Hossen Q.M.M."/>
            <person name="Hossain M.Z."/>
            <person name="Ahmed R."/>
            <person name="Khan M.M."/>
            <person name="Islam R."/>
            <person name="Rashid M.M."/>
            <person name="Khan S.A."/>
            <person name="Rahman M.S."/>
            <person name="Alam M."/>
        </authorList>
    </citation>
    <scope>NUCLEOTIDE SEQUENCE [LARGE SCALE GENOMIC DNA]</scope>
    <source>
        <strain evidence="2">cv. CVL-1</strain>
        <tissue evidence="1">Whole seedling</tissue>
    </source>
</reference>
<sequence length="24" mass="2755">MAKVLTAAWTMRFVMLPNYVGARK</sequence>
<dbReference type="EMBL" id="AWWV01005094">
    <property type="protein sequence ID" value="OMP05957.1"/>
    <property type="molecule type" value="Genomic_DNA"/>
</dbReference>
<dbReference type="Proteomes" id="UP000188268">
    <property type="component" value="Unassembled WGS sequence"/>
</dbReference>
<evidence type="ECO:0000313" key="2">
    <source>
        <dbReference type="Proteomes" id="UP000188268"/>
    </source>
</evidence>
<dbReference type="AlphaFoldDB" id="A0A1R3KFT6"/>
<evidence type="ECO:0000313" key="1">
    <source>
        <dbReference type="EMBL" id="OMP05957.1"/>
    </source>
</evidence>
<keyword evidence="2" id="KW-1185">Reference proteome</keyword>
<name>A0A1R3KFT6_COCAP</name>
<dbReference type="Gramene" id="OMP05957">
    <property type="protein sequence ID" value="OMP05957"/>
    <property type="gene ID" value="CCACVL1_01773"/>
</dbReference>